<dbReference type="NCBIfam" id="TIGR02532">
    <property type="entry name" value="IV_pilin_GFxxxE"/>
    <property type="match status" value="1"/>
</dbReference>
<reference evidence="2 3" key="1">
    <citation type="journal article" date="2011" name="Front. Microbiol.">
        <title>Genomic signatures of strain selection and enhancement in Bacillus atrophaeus var. globigii, a historical biowarfare simulant.</title>
        <authorList>
            <person name="Gibbons H.S."/>
            <person name="Broomall S.M."/>
            <person name="McNew L.A."/>
            <person name="Daligault H."/>
            <person name="Chapman C."/>
            <person name="Bruce D."/>
            <person name="Karavis M."/>
            <person name="Krepps M."/>
            <person name="McGregor P.A."/>
            <person name="Hong C."/>
            <person name="Park K.H."/>
            <person name="Akmal A."/>
            <person name="Feldman A."/>
            <person name="Lin J.S."/>
            <person name="Chang W.E."/>
            <person name="Higgs B.W."/>
            <person name="Demirev P."/>
            <person name="Lindquist J."/>
            <person name="Liem A."/>
            <person name="Fochler E."/>
            <person name="Read T.D."/>
            <person name="Tapia R."/>
            <person name="Johnson S."/>
            <person name="Bishop-Lilly K.A."/>
            <person name="Detter C."/>
            <person name="Han C."/>
            <person name="Sozhamannan S."/>
            <person name="Rosenzweig C.N."/>
            <person name="Skowronski E.W."/>
        </authorList>
    </citation>
    <scope>NUCLEOTIDE SEQUENCE [LARGE SCALE GENOMIC DNA]</scope>
    <source>
        <strain evidence="2 3">AK5</strain>
    </source>
</reference>
<evidence type="ECO:0000313" key="2">
    <source>
        <dbReference type="EMBL" id="RUO19428.1"/>
    </source>
</evidence>
<dbReference type="EMBL" id="PIPI01000005">
    <property type="protein sequence ID" value="RUO19428.1"/>
    <property type="molecule type" value="Genomic_DNA"/>
</dbReference>
<name>A0A432VSN1_9GAMM</name>
<keyword evidence="3" id="KW-1185">Reference proteome</keyword>
<dbReference type="AlphaFoldDB" id="A0A432VSN1"/>
<keyword evidence="1" id="KW-1133">Transmembrane helix</keyword>
<dbReference type="OrthoDB" id="9788802at2"/>
<accession>A0A432VSN1</accession>
<comment type="caution">
    <text evidence="2">The sequence shown here is derived from an EMBL/GenBank/DDBJ whole genome shotgun (WGS) entry which is preliminary data.</text>
</comment>
<sequence>MKASQRGYTLVELITVIILLGVIGTFTFNYIGFGTRIYSDTVGRERITGEGRFAVNRLTIELKNALPRSIQVFDDGRCIEFLPVIASGQYVDIALPSQPTNQFIVVPPLSSTALSPGQHLFVFAENPAQVYAGTSPRRKTIGTPATTSAGLPAGLFAINFVESEVFETQSTGRRFYVTENPVQWCFDASTGELVRRAGHALTSAGSVAIAAPSQERMATGLANEAGEPVFSVAAPTLNRNSLVIIDFRFTRPGTGEFMQLAHEVFLPNVP</sequence>
<keyword evidence="1" id="KW-0812">Transmembrane</keyword>
<dbReference type="InterPro" id="IPR012902">
    <property type="entry name" value="N_methyl_site"/>
</dbReference>
<protein>
    <submittedName>
        <fullName evidence="2">Uncharacterized protein</fullName>
    </submittedName>
</protein>
<gene>
    <name evidence="2" type="ORF">CWE06_07795</name>
</gene>
<organism evidence="2 3">
    <name type="scientific">Aliidiomarina haloalkalitolerans</name>
    <dbReference type="NCBI Taxonomy" id="859059"/>
    <lineage>
        <taxon>Bacteria</taxon>
        <taxon>Pseudomonadati</taxon>
        <taxon>Pseudomonadota</taxon>
        <taxon>Gammaproteobacteria</taxon>
        <taxon>Alteromonadales</taxon>
        <taxon>Idiomarinaceae</taxon>
        <taxon>Aliidiomarina</taxon>
    </lineage>
</organism>
<evidence type="ECO:0000256" key="1">
    <source>
        <dbReference type="SAM" id="Phobius"/>
    </source>
</evidence>
<dbReference type="Pfam" id="PF07963">
    <property type="entry name" value="N_methyl"/>
    <property type="match status" value="1"/>
</dbReference>
<proteinExistence type="predicted"/>
<feature type="transmembrane region" description="Helical" evidence="1">
    <location>
        <begin position="7"/>
        <end position="31"/>
    </location>
</feature>
<dbReference type="Proteomes" id="UP000288212">
    <property type="component" value="Unassembled WGS sequence"/>
</dbReference>
<dbReference type="RefSeq" id="WP_126792856.1">
    <property type="nucleotide sequence ID" value="NZ_PIPI01000005.1"/>
</dbReference>
<keyword evidence="1" id="KW-0472">Membrane</keyword>
<evidence type="ECO:0000313" key="3">
    <source>
        <dbReference type="Proteomes" id="UP000288212"/>
    </source>
</evidence>